<sequence length="73" mass="7907">MEPWRCPGARWIEGGRGSITSVDHALRLASLLQMEGTTTVSDAAAHLGVAPSTAHRLLAMLVYRDFATREGRS</sequence>
<evidence type="ECO:0000313" key="2">
    <source>
        <dbReference type="EMBL" id="TBT88587.1"/>
    </source>
</evidence>
<dbReference type="GO" id="GO:0003677">
    <property type="term" value="F:DNA binding"/>
    <property type="evidence" value="ECO:0007669"/>
    <property type="project" value="InterPro"/>
</dbReference>
<name>A0A4Q9KIG1_9ACTN</name>
<dbReference type="InterPro" id="IPR036388">
    <property type="entry name" value="WH-like_DNA-bd_sf"/>
</dbReference>
<feature type="domain" description="HTH iclR-type" evidence="1">
    <location>
        <begin position="21"/>
        <end position="70"/>
    </location>
</feature>
<dbReference type="Pfam" id="PF09339">
    <property type="entry name" value="HTH_IclR"/>
    <property type="match status" value="1"/>
</dbReference>
<dbReference type="SUPFAM" id="SSF46785">
    <property type="entry name" value="Winged helix' DNA-binding domain"/>
    <property type="match status" value="1"/>
</dbReference>
<dbReference type="OrthoDB" id="3734039at2"/>
<organism evidence="2 3">
    <name type="scientific">Propioniciclava sinopodophylli</name>
    <dbReference type="NCBI Taxonomy" id="1837344"/>
    <lineage>
        <taxon>Bacteria</taxon>
        <taxon>Bacillati</taxon>
        <taxon>Actinomycetota</taxon>
        <taxon>Actinomycetes</taxon>
        <taxon>Propionibacteriales</taxon>
        <taxon>Propionibacteriaceae</taxon>
        <taxon>Propioniciclava</taxon>
    </lineage>
</organism>
<dbReference type="InterPro" id="IPR036390">
    <property type="entry name" value="WH_DNA-bd_sf"/>
</dbReference>
<comment type="caution">
    <text evidence="2">The sequence shown here is derived from an EMBL/GenBank/DDBJ whole genome shotgun (WGS) entry which is preliminary data.</text>
</comment>
<keyword evidence="3" id="KW-1185">Reference proteome</keyword>
<dbReference type="EMBL" id="SDMQ01000001">
    <property type="protein sequence ID" value="TBT88587.1"/>
    <property type="molecule type" value="Genomic_DNA"/>
</dbReference>
<dbReference type="InterPro" id="IPR005471">
    <property type="entry name" value="Tscrpt_reg_IclR_N"/>
</dbReference>
<dbReference type="Proteomes" id="UP000292373">
    <property type="component" value="Unassembled WGS sequence"/>
</dbReference>
<proteinExistence type="predicted"/>
<evidence type="ECO:0000259" key="1">
    <source>
        <dbReference type="Pfam" id="PF09339"/>
    </source>
</evidence>
<dbReference type="Gene3D" id="1.10.10.10">
    <property type="entry name" value="Winged helix-like DNA-binding domain superfamily/Winged helix DNA-binding domain"/>
    <property type="match status" value="1"/>
</dbReference>
<evidence type="ECO:0000313" key="3">
    <source>
        <dbReference type="Proteomes" id="UP000292373"/>
    </source>
</evidence>
<gene>
    <name evidence="2" type="ORF">ET989_01135</name>
</gene>
<dbReference type="GO" id="GO:0006355">
    <property type="term" value="P:regulation of DNA-templated transcription"/>
    <property type="evidence" value="ECO:0007669"/>
    <property type="project" value="InterPro"/>
</dbReference>
<reference evidence="2 3" key="1">
    <citation type="submission" date="2019-01" db="EMBL/GenBank/DDBJ databases">
        <title>Lactibacter flavus gen. nov., sp. nov., a novel bacterium of the family Propionibacteriaceae isolated from raw milk and dairy products.</title>
        <authorList>
            <person name="Huptas C."/>
            <person name="Wenning M."/>
            <person name="Breitenwieser F."/>
            <person name="Doll E."/>
            <person name="Von Neubeck M."/>
            <person name="Busse H.-J."/>
            <person name="Scherer S."/>
        </authorList>
    </citation>
    <scope>NUCLEOTIDE SEQUENCE [LARGE SCALE GENOMIC DNA]</scope>
    <source>
        <strain evidence="2 3">KCTC 33808</strain>
    </source>
</reference>
<accession>A0A4Q9KIG1</accession>
<protein>
    <recommendedName>
        <fullName evidence="1">HTH iclR-type domain-containing protein</fullName>
    </recommendedName>
</protein>
<dbReference type="AlphaFoldDB" id="A0A4Q9KIG1"/>